<sequence length="406" mass="42665">MTVIEKTRRRESSRGKVIDLIRSSGPISRVELAEKTGLTQATISTLVRALLTEDIILETGRGESTGGKPRMFLELNPASRLGLGLHIGQDYITYIIADLRGHVVARRRVDGPGEISPLTVVSRMTRDIDALIAESGVRRSSIVGMGIATPGPLDRVAGTVRNAPSLEIWSDFPIRRALTSTTGFHCEFDNDATAAAIGEYWLGATEGYANYASVYMGSGIGSGIVMDGTIYQGVSSNVGEIGHVTVDARGLPCPCGNIGCLELYASPRIVVAQAAEAAARGELDIPLTGVISEDFAAVGTAATNGDATALRLVRNSADYVASAVISMVNLLDLQLIVLAGSAFSTAGGFYVDIISDALAHKAMARAIHPVEVRLSVNGNDAAALGAATLVLQDRLSPRTLRSVSFA</sequence>
<dbReference type="InterPro" id="IPR000600">
    <property type="entry name" value="ROK"/>
</dbReference>
<comment type="caution">
    <text evidence="2">The sequence shown here is derived from an EMBL/GenBank/DDBJ whole genome shotgun (WGS) entry which is preliminary data.</text>
</comment>
<dbReference type="Proteomes" id="UP000239297">
    <property type="component" value="Unassembled WGS sequence"/>
</dbReference>
<dbReference type="InterPro" id="IPR049874">
    <property type="entry name" value="ROK_cs"/>
</dbReference>
<evidence type="ECO:0000256" key="1">
    <source>
        <dbReference type="ARBA" id="ARBA00006479"/>
    </source>
</evidence>
<accession>A0A2S5IXL9</accession>
<dbReference type="Gene3D" id="1.10.10.10">
    <property type="entry name" value="Winged helix-like DNA-binding domain superfamily/Winged helix DNA-binding domain"/>
    <property type="match status" value="1"/>
</dbReference>
<dbReference type="InterPro" id="IPR036390">
    <property type="entry name" value="WH_DNA-bd_sf"/>
</dbReference>
<comment type="similarity">
    <text evidence="1">Belongs to the ROK (NagC/XylR) family.</text>
</comment>
<keyword evidence="3" id="KW-1185">Reference proteome</keyword>
<dbReference type="AlphaFoldDB" id="A0A2S5IXL9"/>
<organism evidence="2 3">
    <name type="scientific">Arthrobacter pityocampae</name>
    <dbReference type="NCBI Taxonomy" id="547334"/>
    <lineage>
        <taxon>Bacteria</taxon>
        <taxon>Bacillati</taxon>
        <taxon>Actinomycetota</taxon>
        <taxon>Actinomycetes</taxon>
        <taxon>Micrococcales</taxon>
        <taxon>Micrococcaceae</taxon>
        <taxon>Arthrobacter</taxon>
    </lineage>
</organism>
<dbReference type="GO" id="GO:0016301">
    <property type="term" value="F:kinase activity"/>
    <property type="evidence" value="ECO:0007669"/>
    <property type="project" value="UniProtKB-KW"/>
</dbReference>
<dbReference type="PANTHER" id="PTHR18964:SF149">
    <property type="entry name" value="BIFUNCTIONAL UDP-N-ACETYLGLUCOSAMINE 2-EPIMERASE_N-ACETYLMANNOSAMINE KINASE"/>
    <property type="match status" value="1"/>
</dbReference>
<dbReference type="Gene3D" id="3.30.420.40">
    <property type="match status" value="2"/>
</dbReference>
<reference evidence="2 3" key="1">
    <citation type="journal article" date="2014" name="Int. J. Syst. Evol. Microbiol.">
        <title>Arthrobacter pityocampae sp. nov., isolated from Thaumetopoea pityocampa (Lep., Thaumetopoeidae).</title>
        <authorList>
            <person name="Ince I.A."/>
            <person name="Demirbag Z."/>
            <person name="Kati H."/>
        </authorList>
    </citation>
    <scope>NUCLEOTIDE SEQUENCE [LARGE SCALE GENOMIC DNA]</scope>
    <source>
        <strain evidence="2 3">Tp2</strain>
    </source>
</reference>
<dbReference type="Pfam" id="PF00480">
    <property type="entry name" value="ROK"/>
    <property type="match status" value="1"/>
</dbReference>
<keyword evidence="2" id="KW-0418">Kinase</keyword>
<keyword evidence="2" id="KW-0808">Transferase</keyword>
<evidence type="ECO:0000313" key="3">
    <source>
        <dbReference type="Proteomes" id="UP000239297"/>
    </source>
</evidence>
<evidence type="ECO:0000313" key="2">
    <source>
        <dbReference type="EMBL" id="PPB49291.1"/>
    </source>
</evidence>
<dbReference type="PROSITE" id="PS01125">
    <property type="entry name" value="ROK"/>
    <property type="match status" value="1"/>
</dbReference>
<dbReference type="InterPro" id="IPR043129">
    <property type="entry name" value="ATPase_NBD"/>
</dbReference>
<dbReference type="SUPFAM" id="SSF53067">
    <property type="entry name" value="Actin-like ATPase domain"/>
    <property type="match status" value="1"/>
</dbReference>
<protein>
    <submittedName>
        <fullName evidence="2">Sugar kinase</fullName>
    </submittedName>
</protein>
<name>A0A2S5IXL9_9MICC</name>
<dbReference type="Pfam" id="PF13412">
    <property type="entry name" value="HTH_24"/>
    <property type="match status" value="1"/>
</dbReference>
<dbReference type="SUPFAM" id="SSF46785">
    <property type="entry name" value="Winged helix' DNA-binding domain"/>
    <property type="match status" value="1"/>
</dbReference>
<proteinExistence type="inferred from homology"/>
<dbReference type="InterPro" id="IPR036388">
    <property type="entry name" value="WH-like_DNA-bd_sf"/>
</dbReference>
<dbReference type="EMBL" id="PRKW01000004">
    <property type="protein sequence ID" value="PPB49291.1"/>
    <property type="molecule type" value="Genomic_DNA"/>
</dbReference>
<gene>
    <name evidence="2" type="ORF">C4K88_11450</name>
</gene>
<dbReference type="PANTHER" id="PTHR18964">
    <property type="entry name" value="ROK (REPRESSOR, ORF, KINASE) FAMILY"/>
    <property type="match status" value="1"/>
</dbReference>